<feature type="transmembrane region" description="Helical" evidence="1">
    <location>
        <begin position="116"/>
        <end position="135"/>
    </location>
</feature>
<dbReference type="Proteomes" id="UP000507962">
    <property type="component" value="Unassembled WGS sequence"/>
</dbReference>
<evidence type="ECO:0000313" key="2">
    <source>
        <dbReference type="EMBL" id="VFQ46558.1"/>
    </source>
</evidence>
<feature type="transmembrane region" description="Helical" evidence="1">
    <location>
        <begin position="354"/>
        <end position="376"/>
    </location>
</feature>
<protein>
    <submittedName>
        <fullName evidence="2">Uncharacterized protein</fullName>
    </submittedName>
</protein>
<feature type="transmembrane region" description="Helical" evidence="1">
    <location>
        <begin position="85"/>
        <end position="104"/>
    </location>
</feature>
<dbReference type="RefSeq" id="WP_180144555.1">
    <property type="nucleotide sequence ID" value="NZ_CAADHO010000010.1"/>
</dbReference>
<name>A0A4V6ILV3_9BACT</name>
<proteinExistence type="predicted"/>
<feature type="transmembrane region" description="Helical" evidence="1">
    <location>
        <begin position="200"/>
        <end position="220"/>
    </location>
</feature>
<dbReference type="AlphaFoldDB" id="A0A4V6ILV3"/>
<accession>A0A4V6ILV3</accession>
<evidence type="ECO:0000313" key="3">
    <source>
        <dbReference type="Proteomes" id="UP000507962"/>
    </source>
</evidence>
<keyword evidence="3" id="KW-1185">Reference proteome</keyword>
<evidence type="ECO:0000256" key="1">
    <source>
        <dbReference type="SAM" id="Phobius"/>
    </source>
</evidence>
<organism evidence="2 3">
    <name type="scientific">Desulfoluna butyratoxydans</name>
    <dbReference type="NCBI Taxonomy" id="231438"/>
    <lineage>
        <taxon>Bacteria</taxon>
        <taxon>Pseudomonadati</taxon>
        <taxon>Thermodesulfobacteriota</taxon>
        <taxon>Desulfobacteria</taxon>
        <taxon>Desulfobacterales</taxon>
        <taxon>Desulfolunaceae</taxon>
        <taxon>Desulfoluna</taxon>
    </lineage>
</organism>
<sequence length="424" mass="49042">MNQSFFFVNHRIDEVPVNSDISSTSKHGFQTLQIQSLAIALIAIILTALFFQNSFVFMFSKKFCFLDEMFIAFVGLFAFKANRIVFVNFLVLGFIGFLLVFIFNKHGSSYGCINDFIYIFKPILLFWGLYCFLNLAHSDSVDLFLEFFSLLFIISVFYGLSQFSFWFLYRVDLPMLSIKTVMGVEEFFGRNISLRRVPSIFGHPLWFGYLCSLWSVFFLWRKKYFFSLISGIGILLSFSRWALFLAYISVFIMQFESKDKTTKYVFNLCSLIFVIVVVCNWAKIYYICNVLWKGYSIYSIKMIGIQDSIDLFSKNPLGYGFGSFGTINSVGSTIYDEISINSSWLIGKRSGIEAFYFILLVQVGFLGVLIYLSPFIKYFCFCPKSRFLLLHMLCLPFIGVLYIPLYLSTLVLMISVVERTSLST</sequence>
<reference evidence="2 3" key="1">
    <citation type="submission" date="2019-03" db="EMBL/GenBank/DDBJ databases">
        <authorList>
            <person name="Nijsse B."/>
        </authorList>
    </citation>
    <scope>NUCLEOTIDE SEQUENCE [LARGE SCALE GENOMIC DNA]</scope>
    <source>
        <strain evidence="2">Desulfoluna butyratoxydans MSL71</strain>
    </source>
</reference>
<feature type="transmembrane region" description="Helical" evidence="1">
    <location>
        <begin position="264"/>
        <end position="286"/>
    </location>
</feature>
<feature type="transmembrane region" description="Helical" evidence="1">
    <location>
        <begin position="388"/>
        <end position="414"/>
    </location>
</feature>
<keyword evidence="1" id="KW-0812">Transmembrane</keyword>
<dbReference type="EMBL" id="CAADHO010000010">
    <property type="protein sequence ID" value="VFQ46558.1"/>
    <property type="molecule type" value="Genomic_DNA"/>
</dbReference>
<keyword evidence="1" id="KW-1133">Transmembrane helix</keyword>
<feature type="transmembrane region" description="Helical" evidence="1">
    <location>
        <begin position="147"/>
        <end position="169"/>
    </location>
</feature>
<feature type="transmembrane region" description="Helical" evidence="1">
    <location>
        <begin position="32"/>
        <end position="51"/>
    </location>
</feature>
<feature type="transmembrane region" description="Helical" evidence="1">
    <location>
        <begin position="226"/>
        <end position="252"/>
    </location>
</feature>
<keyword evidence="1" id="KW-0472">Membrane</keyword>
<gene>
    <name evidence="2" type="ORF">MSL71_42250</name>
</gene>